<dbReference type="AlphaFoldDB" id="A0A1C3JTX9"/>
<dbReference type="EMBL" id="FLRB01000032">
    <property type="protein sequence ID" value="SBT22801.1"/>
    <property type="molecule type" value="Genomic_DNA"/>
</dbReference>
<organism evidence="5 8">
    <name type="scientific">Marinomonas gallaica</name>
    <dbReference type="NCBI Taxonomy" id="1806667"/>
    <lineage>
        <taxon>Bacteria</taxon>
        <taxon>Pseudomonadati</taxon>
        <taxon>Pseudomonadota</taxon>
        <taxon>Gammaproteobacteria</taxon>
        <taxon>Oceanospirillales</taxon>
        <taxon>Oceanospirillaceae</taxon>
        <taxon>Marinomonas</taxon>
    </lineage>
</organism>
<dbReference type="Proteomes" id="UP000092840">
    <property type="component" value="Unassembled WGS sequence"/>
</dbReference>
<protein>
    <submittedName>
        <fullName evidence="5">Iron-regulated protein A</fullName>
    </submittedName>
</protein>
<reference evidence="5 8" key="2">
    <citation type="submission" date="2016-06" db="EMBL/GenBank/DDBJ databases">
        <authorList>
            <person name="Kjaerup R.B."/>
            <person name="Dalgaard T.S."/>
            <person name="Juul-Madsen H.R."/>
        </authorList>
    </citation>
    <scope>NUCLEOTIDE SEQUENCE [LARGE SCALE GENOMIC DNA]</scope>
    <source>
        <strain evidence="5 8">CECT 5115</strain>
    </source>
</reference>
<name>A0A1C3JTX9_9GAMM</name>
<sequence>MLFIKKAFAASLTMLAGTSVFADQWDTTLEQIQSQYIVPKYQQFSTSANQLADATHALCAAPSKASLSAAQMAFNQNINDWQQVQWLNFGPVTYFMRYYAYEYWPDKKGVTQRQLRNLSSDPSMMAAPKFWTSASIAVRGMTAIESLLYHGDFDAINRKSDCEVLEAISRHHAKTTEDVLSQWQQSKATDWIFPEEGASVTPEHLVLEQLVQQWLEHMSVVKDAKLETPIGYKDRPNLKLAEFYRSEASLAAIITNLKAYRTLYHVGQPSLYDTAIAEQPELAKALEAALADSLKLALQLPQDYFTGDYSQDERVALAKPLVRAISNSQTQLTNLVTALGFQIGFNSRDGD</sequence>
<evidence type="ECO:0000256" key="2">
    <source>
        <dbReference type="ARBA" id="ARBA00022729"/>
    </source>
</evidence>
<feature type="domain" description="Imelysin-like" evidence="4">
    <location>
        <begin position="37"/>
        <end position="331"/>
    </location>
</feature>
<dbReference type="InterPro" id="IPR038352">
    <property type="entry name" value="Imelysin_sf"/>
</dbReference>
<accession>A0A1C3JTX9</accession>
<evidence type="ECO:0000313" key="5">
    <source>
        <dbReference type="EMBL" id="SBT18490.1"/>
    </source>
</evidence>
<dbReference type="CDD" id="cd14659">
    <property type="entry name" value="Imelysin-like_IPPA"/>
    <property type="match status" value="1"/>
</dbReference>
<dbReference type="Proteomes" id="UP000092871">
    <property type="component" value="Unassembled WGS sequence"/>
</dbReference>
<reference evidence="6 7" key="1">
    <citation type="submission" date="2016-06" db="EMBL/GenBank/DDBJ databases">
        <authorList>
            <person name="Rodrigo-Torres L."/>
            <person name="Arahal D.R."/>
        </authorList>
    </citation>
    <scope>NUCLEOTIDE SEQUENCE [LARGE SCALE GENOMIC DNA]</scope>
    <source>
        <strain evidence="6 7">CECT 5116</strain>
    </source>
</reference>
<dbReference type="GO" id="GO:0030313">
    <property type="term" value="C:cell envelope"/>
    <property type="evidence" value="ECO:0007669"/>
    <property type="project" value="UniProtKB-SubCell"/>
</dbReference>
<gene>
    <name evidence="5" type="primary">irpA_2</name>
    <name evidence="6" type="synonym">irpA_1</name>
    <name evidence="5" type="ORF">MGA5115_02621</name>
    <name evidence="6" type="ORF">MGA5116_03431</name>
</gene>
<keyword evidence="7" id="KW-1185">Reference proteome</keyword>
<evidence type="ECO:0000313" key="6">
    <source>
        <dbReference type="EMBL" id="SBT22801.1"/>
    </source>
</evidence>
<evidence type="ECO:0000313" key="8">
    <source>
        <dbReference type="Proteomes" id="UP000092871"/>
    </source>
</evidence>
<evidence type="ECO:0000313" key="7">
    <source>
        <dbReference type="Proteomes" id="UP000092840"/>
    </source>
</evidence>
<dbReference type="Gene3D" id="1.20.1420.20">
    <property type="entry name" value="M75 peptidase, HXXE motif"/>
    <property type="match status" value="1"/>
</dbReference>
<dbReference type="RefSeq" id="WP_067037300.1">
    <property type="nucleotide sequence ID" value="NZ_FLRA01000021.1"/>
</dbReference>
<evidence type="ECO:0000259" key="4">
    <source>
        <dbReference type="Pfam" id="PF09375"/>
    </source>
</evidence>
<dbReference type="Pfam" id="PF09375">
    <property type="entry name" value="Peptidase_M75"/>
    <property type="match status" value="1"/>
</dbReference>
<dbReference type="InterPro" id="IPR018976">
    <property type="entry name" value="Imelysin-like"/>
</dbReference>
<keyword evidence="2 3" id="KW-0732">Signal</keyword>
<dbReference type="OrthoDB" id="5729110at2"/>
<evidence type="ECO:0000256" key="3">
    <source>
        <dbReference type="SAM" id="SignalP"/>
    </source>
</evidence>
<comment type="subcellular location">
    <subcellularLocation>
        <location evidence="1">Cell envelope</location>
    </subcellularLocation>
</comment>
<feature type="signal peptide" evidence="3">
    <location>
        <begin position="1"/>
        <end position="22"/>
    </location>
</feature>
<dbReference type="InterPro" id="IPR034984">
    <property type="entry name" value="Imelysin-like_IPPA"/>
</dbReference>
<dbReference type="EMBL" id="FLRA01000021">
    <property type="protein sequence ID" value="SBT18490.1"/>
    <property type="molecule type" value="Genomic_DNA"/>
</dbReference>
<proteinExistence type="predicted"/>
<evidence type="ECO:0000256" key="1">
    <source>
        <dbReference type="ARBA" id="ARBA00004196"/>
    </source>
</evidence>
<feature type="chain" id="PRO_5008677086" evidence="3">
    <location>
        <begin position="23"/>
        <end position="351"/>
    </location>
</feature>